<name>A0ABR2NQJ1_9ROSI</name>
<evidence type="ECO:0000313" key="1">
    <source>
        <dbReference type="EMBL" id="KAK8978427.1"/>
    </source>
</evidence>
<evidence type="ECO:0000313" key="2">
    <source>
        <dbReference type="Proteomes" id="UP001396334"/>
    </source>
</evidence>
<protein>
    <submittedName>
        <fullName evidence="1">Uncharacterized protein</fullName>
    </submittedName>
</protein>
<proteinExistence type="predicted"/>
<accession>A0ABR2NQJ1</accession>
<dbReference type="EMBL" id="JBBPBN010000112">
    <property type="protein sequence ID" value="KAK8978427.1"/>
    <property type="molecule type" value="Genomic_DNA"/>
</dbReference>
<dbReference type="Proteomes" id="UP001396334">
    <property type="component" value="Unassembled WGS sequence"/>
</dbReference>
<sequence>MSRTSTMKAELHDPLLPLLGRNRVMFAAKELRPGGILVEQPTVEVVVSPQGGCLQPLIGGPCVELRRKVAEFPQPTDMNLLNLSEKKNGVPVRSTLTPLFSRSLPRQSE</sequence>
<reference evidence="1 2" key="1">
    <citation type="journal article" date="2024" name="G3 (Bethesda)">
        <title>Genome assembly of Hibiscus sabdariffa L. provides insights into metabolisms of medicinal natural products.</title>
        <authorList>
            <person name="Kim T."/>
        </authorList>
    </citation>
    <scope>NUCLEOTIDE SEQUENCE [LARGE SCALE GENOMIC DNA]</scope>
    <source>
        <strain evidence="1">TK-2024</strain>
        <tissue evidence="1">Old leaves</tissue>
    </source>
</reference>
<gene>
    <name evidence="1" type="ORF">V6N11_008738</name>
</gene>
<keyword evidence="2" id="KW-1185">Reference proteome</keyword>
<organism evidence="1 2">
    <name type="scientific">Hibiscus sabdariffa</name>
    <name type="common">roselle</name>
    <dbReference type="NCBI Taxonomy" id="183260"/>
    <lineage>
        <taxon>Eukaryota</taxon>
        <taxon>Viridiplantae</taxon>
        <taxon>Streptophyta</taxon>
        <taxon>Embryophyta</taxon>
        <taxon>Tracheophyta</taxon>
        <taxon>Spermatophyta</taxon>
        <taxon>Magnoliopsida</taxon>
        <taxon>eudicotyledons</taxon>
        <taxon>Gunneridae</taxon>
        <taxon>Pentapetalae</taxon>
        <taxon>rosids</taxon>
        <taxon>malvids</taxon>
        <taxon>Malvales</taxon>
        <taxon>Malvaceae</taxon>
        <taxon>Malvoideae</taxon>
        <taxon>Hibiscus</taxon>
    </lineage>
</organism>
<comment type="caution">
    <text evidence="1">The sequence shown here is derived from an EMBL/GenBank/DDBJ whole genome shotgun (WGS) entry which is preliminary data.</text>
</comment>